<proteinExistence type="predicted"/>
<protein>
    <submittedName>
        <fullName evidence="2">Uncharacterized protein</fullName>
    </submittedName>
</protein>
<evidence type="ECO:0000256" key="1">
    <source>
        <dbReference type="SAM" id="MobiDB-lite"/>
    </source>
</evidence>
<name>A0AAN7RR43_MYCAM</name>
<keyword evidence="3" id="KW-1185">Reference proteome</keyword>
<evidence type="ECO:0000313" key="2">
    <source>
        <dbReference type="EMBL" id="KAK4806806.1"/>
    </source>
</evidence>
<dbReference type="SUPFAM" id="SSF56219">
    <property type="entry name" value="DNase I-like"/>
    <property type="match status" value="1"/>
</dbReference>
<dbReference type="EMBL" id="JAUNZN010000033">
    <property type="protein sequence ID" value="KAK4806806.1"/>
    <property type="molecule type" value="Genomic_DNA"/>
</dbReference>
<sequence length="329" mass="36721">MFKGRGPSTHHATDVTWSKWVALITQRARIGNPNRPGILEVLMDQPEGKDFRISPEEEVTVSSHSVPLYNRYEALEVEGQSMEDGDDSLSTPEVSPSAEERTSHLTTTSTRKRRRVIVVGDSLLRGIEGPICWTDPPLREVCCLPGARVKDIPRILPSLGKENLCSGTCRAHRQSFKLDPKGEGDNIRLAREKLRDDVPRLEGAGASEGTQPVSMRCVGYTGAQLKLNTVELGDTEAIGAKRETPVKHLKAHKGCSSMKARVTAQLKCVYTNARSMGNKQEELEAIVHQENYDMVAIWETWWGDSHNWSAAMDGYKLFRRERQWGSPVC</sequence>
<organism evidence="2 3">
    <name type="scientific">Mycteria americana</name>
    <name type="common">Wood stork</name>
    <dbReference type="NCBI Taxonomy" id="33587"/>
    <lineage>
        <taxon>Eukaryota</taxon>
        <taxon>Metazoa</taxon>
        <taxon>Chordata</taxon>
        <taxon>Craniata</taxon>
        <taxon>Vertebrata</taxon>
        <taxon>Euteleostomi</taxon>
        <taxon>Archelosauria</taxon>
        <taxon>Archosauria</taxon>
        <taxon>Dinosauria</taxon>
        <taxon>Saurischia</taxon>
        <taxon>Theropoda</taxon>
        <taxon>Coelurosauria</taxon>
        <taxon>Aves</taxon>
        <taxon>Neognathae</taxon>
        <taxon>Neoaves</taxon>
        <taxon>Aequornithes</taxon>
        <taxon>Ciconiiformes</taxon>
        <taxon>Ciconiidae</taxon>
        <taxon>Mycteria</taxon>
    </lineage>
</organism>
<dbReference type="InterPro" id="IPR036691">
    <property type="entry name" value="Endo/exonu/phosph_ase_sf"/>
</dbReference>
<comment type="caution">
    <text evidence="2">The sequence shown here is derived from an EMBL/GenBank/DDBJ whole genome shotgun (WGS) entry which is preliminary data.</text>
</comment>
<dbReference type="Gene3D" id="3.40.50.12690">
    <property type="match status" value="1"/>
</dbReference>
<feature type="region of interest" description="Disordered" evidence="1">
    <location>
        <begin position="80"/>
        <end position="109"/>
    </location>
</feature>
<evidence type="ECO:0000313" key="3">
    <source>
        <dbReference type="Proteomes" id="UP001333110"/>
    </source>
</evidence>
<dbReference type="Proteomes" id="UP001333110">
    <property type="component" value="Unassembled WGS sequence"/>
</dbReference>
<reference evidence="2 3" key="1">
    <citation type="journal article" date="2023" name="J. Hered.">
        <title>Chromosome-level genome of the wood stork (Mycteria americana) provides insight into avian chromosome evolution.</title>
        <authorList>
            <person name="Flamio R. Jr."/>
            <person name="Ramstad K.M."/>
        </authorList>
    </citation>
    <scope>NUCLEOTIDE SEQUENCE [LARGE SCALE GENOMIC DNA]</scope>
    <source>
        <strain evidence="2">JAX WOST 10</strain>
    </source>
</reference>
<gene>
    <name evidence="2" type="ORF">QYF61_005602</name>
</gene>
<dbReference type="AlphaFoldDB" id="A0AAN7RR43"/>
<dbReference type="Gene3D" id="3.60.10.10">
    <property type="entry name" value="Endonuclease/exonuclease/phosphatase"/>
    <property type="match status" value="1"/>
</dbReference>
<accession>A0AAN7RR43</accession>